<evidence type="ECO:0000313" key="2">
    <source>
        <dbReference type="EMBL" id="KAJ1208754.1"/>
    </source>
</evidence>
<organism evidence="2 3">
    <name type="scientific">Pleurodeles waltl</name>
    <name type="common">Iberian ribbed newt</name>
    <dbReference type="NCBI Taxonomy" id="8319"/>
    <lineage>
        <taxon>Eukaryota</taxon>
        <taxon>Metazoa</taxon>
        <taxon>Chordata</taxon>
        <taxon>Craniata</taxon>
        <taxon>Vertebrata</taxon>
        <taxon>Euteleostomi</taxon>
        <taxon>Amphibia</taxon>
        <taxon>Batrachia</taxon>
        <taxon>Caudata</taxon>
        <taxon>Salamandroidea</taxon>
        <taxon>Salamandridae</taxon>
        <taxon>Pleurodelinae</taxon>
        <taxon>Pleurodeles</taxon>
    </lineage>
</organism>
<feature type="compositionally biased region" description="Polar residues" evidence="1">
    <location>
        <begin position="105"/>
        <end position="124"/>
    </location>
</feature>
<proteinExistence type="predicted"/>
<dbReference type="AlphaFoldDB" id="A0AAV7W6J4"/>
<feature type="compositionally biased region" description="Low complexity" evidence="1">
    <location>
        <begin position="126"/>
        <end position="141"/>
    </location>
</feature>
<evidence type="ECO:0000256" key="1">
    <source>
        <dbReference type="SAM" id="MobiDB-lite"/>
    </source>
</evidence>
<sequence>MNKILHKSGAETQQGGDHRTGGRDVESIERISNPRYGLGVARRGRDKVGLKRWREGEQRRGWLRPRGNWKTDPHAKQLPQPRKDKRNKAQMLRKRAGPTPRQALEGQNNASQSAYSLQEMNSSPRDAASSVDSTAASDSDGSLVLFPDVTPQLARDFLQAHPHTTIVKIPISFSVWNLRSSPVVVGSVGILSIADLLIAG</sequence>
<gene>
    <name evidence="2" type="ORF">NDU88_004137</name>
</gene>
<keyword evidence="3" id="KW-1185">Reference proteome</keyword>
<name>A0AAV7W6J4_PLEWA</name>
<comment type="caution">
    <text evidence="2">The sequence shown here is derived from an EMBL/GenBank/DDBJ whole genome shotgun (WGS) entry which is preliminary data.</text>
</comment>
<evidence type="ECO:0000313" key="3">
    <source>
        <dbReference type="Proteomes" id="UP001066276"/>
    </source>
</evidence>
<feature type="compositionally biased region" description="Basic residues" evidence="1">
    <location>
        <begin position="83"/>
        <end position="96"/>
    </location>
</feature>
<dbReference type="EMBL" id="JANPWB010000002">
    <property type="protein sequence ID" value="KAJ1208754.1"/>
    <property type="molecule type" value="Genomic_DNA"/>
</dbReference>
<reference evidence="2" key="1">
    <citation type="journal article" date="2022" name="bioRxiv">
        <title>Sequencing and chromosome-scale assembly of the giantPleurodeles waltlgenome.</title>
        <authorList>
            <person name="Brown T."/>
            <person name="Elewa A."/>
            <person name="Iarovenko S."/>
            <person name="Subramanian E."/>
            <person name="Araus A.J."/>
            <person name="Petzold A."/>
            <person name="Susuki M."/>
            <person name="Suzuki K.-i.T."/>
            <person name="Hayashi T."/>
            <person name="Toyoda A."/>
            <person name="Oliveira C."/>
            <person name="Osipova E."/>
            <person name="Leigh N.D."/>
            <person name="Simon A."/>
            <person name="Yun M.H."/>
        </authorList>
    </citation>
    <scope>NUCLEOTIDE SEQUENCE</scope>
    <source>
        <strain evidence="2">20211129_DDA</strain>
        <tissue evidence="2">Liver</tissue>
    </source>
</reference>
<feature type="region of interest" description="Disordered" evidence="1">
    <location>
        <begin position="1"/>
        <end position="141"/>
    </location>
</feature>
<feature type="compositionally biased region" description="Basic and acidic residues" evidence="1">
    <location>
        <begin position="46"/>
        <end position="60"/>
    </location>
</feature>
<accession>A0AAV7W6J4</accession>
<protein>
    <submittedName>
        <fullName evidence="2">Uncharacterized protein</fullName>
    </submittedName>
</protein>
<feature type="compositionally biased region" description="Basic and acidic residues" evidence="1">
    <location>
        <begin position="16"/>
        <end position="29"/>
    </location>
</feature>
<dbReference type="Proteomes" id="UP001066276">
    <property type="component" value="Chromosome 1_2"/>
</dbReference>